<dbReference type="InterPro" id="IPR011989">
    <property type="entry name" value="ARM-like"/>
</dbReference>
<keyword evidence="11" id="KW-1185">Reference proteome</keyword>
<feature type="region of interest" description="Disordered" evidence="9">
    <location>
        <begin position="237"/>
        <end position="260"/>
    </location>
</feature>
<organism evidence="10 11">
    <name type="scientific">Umbelopsis ramanniana AG</name>
    <dbReference type="NCBI Taxonomy" id="1314678"/>
    <lineage>
        <taxon>Eukaryota</taxon>
        <taxon>Fungi</taxon>
        <taxon>Fungi incertae sedis</taxon>
        <taxon>Mucoromycota</taxon>
        <taxon>Mucoromycotina</taxon>
        <taxon>Umbelopsidomycetes</taxon>
        <taxon>Umbelopsidales</taxon>
        <taxon>Umbelopsidaceae</taxon>
        <taxon>Umbelopsis</taxon>
    </lineage>
</organism>
<keyword evidence="5" id="KW-0963">Cytoplasm</keyword>
<dbReference type="GO" id="GO:0005737">
    <property type="term" value="C:cytoplasm"/>
    <property type="evidence" value="ECO:0007669"/>
    <property type="project" value="UniProtKB-SubCell"/>
</dbReference>
<evidence type="ECO:0000256" key="5">
    <source>
        <dbReference type="ARBA" id="ARBA00022490"/>
    </source>
</evidence>
<protein>
    <recommendedName>
        <fullName evidence="8">Exportin-4</fullName>
    </recommendedName>
</protein>
<comment type="subcellular location">
    <subcellularLocation>
        <location evidence="2">Cytoplasm</location>
    </subcellularLocation>
    <subcellularLocation>
        <location evidence="1">Nucleus</location>
    </subcellularLocation>
</comment>
<evidence type="ECO:0000313" key="11">
    <source>
        <dbReference type="Proteomes" id="UP001206595"/>
    </source>
</evidence>
<evidence type="ECO:0000256" key="2">
    <source>
        <dbReference type="ARBA" id="ARBA00004496"/>
    </source>
</evidence>
<evidence type="ECO:0000256" key="9">
    <source>
        <dbReference type="SAM" id="MobiDB-lite"/>
    </source>
</evidence>
<reference evidence="10" key="1">
    <citation type="submission" date="2021-06" db="EMBL/GenBank/DDBJ databases">
        <authorList>
            <consortium name="DOE Joint Genome Institute"/>
            <person name="Mondo S.J."/>
            <person name="Amses K.R."/>
            <person name="Simmons D.R."/>
            <person name="Longcore J.E."/>
            <person name="Seto K."/>
            <person name="Alves G.H."/>
            <person name="Bonds A.E."/>
            <person name="Quandt C.A."/>
            <person name="Davis W.J."/>
            <person name="Chang Y."/>
            <person name="Letcher P.M."/>
            <person name="Powell M.J."/>
            <person name="Kuo A."/>
            <person name="Labutti K."/>
            <person name="Pangilinan J."/>
            <person name="Andreopoulos W."/>
            <person name="Tritt A."/>
            <person name="Riley R."/>
            <person name="Hundley H."/>
            <person name="Johnson J."/>
            <person name="Lipzen A."/>
            <person name="Barry K."/>
            <person name="Berbee M.L."/>
            <person name="Buchler N.E."/>
            <person name="Grigoriev I.V."/>
            <person name="Spatafora J.W."/>
            <person name="Stajich J.E."/>
            <person name="James T.Y."/>
        </authorList>
    </citation>
    <scope>NUCLEOTIDE SEQUENCE</scope>
    <source>
        <strain evidence="10">AG</strain>
    </source>
</reference>
<name>A0AAD5EDN4_UMBRA</name>
<dbReference type="SUPFAM" id="SSF48371">
    <property type="entry name" value="ARM repeat"/>
    <property type="match status" value="1"/>
</dbReference>
<evidence type="ECO:0000256" key="6">
    <source>
        <dbReference type="ARBA" id="ARBA00022927"/>
    </source>
</evidence>
<accession>A0AAD5EDN4</accession>
<dbReference type="GO" id="GO:0005643">
    <property type="term" value="C:nuclear pore"/>
    <property type="evidence" value="ECO:0007669"/>
    <property type="project" value="TreeGrafter"/>
</dbReference>
<dbReference type="GeneID" id="75913291"/>
<dbReference type="InterPro" id="IPR016024">
    <property type="entry name" value="ARM-type_fold"/>
</dbReference>
<comment type="similarity">
    <text evidence="3">Belongs to the exportin family.</text>
</comment>
<evidence type="ECO:0000256" key="7">
    <source>
        <dbReference type="ARBA" id="ARBA00023242"/>
    </source>
</evidence>
<dbReference type="EMBL" id="MU620908">
    <property type="protein sequence ID" value="KAI8581090.1"/>
    <property type="molecule type" value="Genomic_DNA"/>
</dbReference>
<proteinExistence type="inferred from homology"/>
<dbReference type="Gene3D" id="1.25.10.10">
    <property type="entry name" value="Leucine-rich Repeat Variant"/>
    <property type="match status" value="1"/>
</dbReference>
<dbReference type="InterPro" id="IPR044189">
    <property type="entry name" value="XPO4/7-like"/>
</dbReference>
<dbReference type="PANTHER" id="PTHR12596">
    <property type="entry name" value="EXPORTIN 4,7-RELATED"/>
    <property type="match status" value="1"/>
</dbReference>
<dbReference type="PANTHER" id="PTHR12596:SF1">
    <property type="entry name" value="EXPORTIN-4"/>
    <property type="match status" value="1"/>
</dbReference>
<evidence type="ECO:0000256" key="3">
    <source>
        <dbReference type="ARBA" id="ARBA00009466"/>
    </source>
</evidence>
<comment type="caution">
    <text evidence="10">The sequence shown here is derived from an EMBL/GenBank/DDBJ whole genome shotgun (WGS) entry which is preliminary data.</text>
</comment>
<keyword evidence="4" id="KW-0813">Transport</keyword>
<dbReference type="Proteomes" id="UP001206595">
    <property type="component" value="Unassembled WGS sequence"/>
</dbReference>
<reference evidence="10" key="2">
    <citation type="journal article" date="2022" name="Proc. Natl. Acad. Sci. U.S.A.">
        <title>Diploid-dominant life cycles characterize the early evolution of Fungi.</title>
        <authorList>
            <person name="Amses K.R."/>
            <person name="Simmons D.R."/>
            <person name="Longcore J.E."/>
            <person name="Mondo S.J."/>
            <person name="Seto K."/>
            <person name="Jeronimo G.H."/>
            <person name="Bonds A.E."/>
            <person name="Quandt C.A."/>
            <person name="Davis W.J."/>
            <person name="Chang Y."/>
            <person name="Federici B.A."/>
            <person name="Kuo A."/>
            <person name="LaButti K."/>
            <person name="Pangilinan J."/>
            <person name="Andreopoulos W."/>
            <person name="Tritt A."/>
            <person name="Riley R."/>
            <person name="Hundley H."/>
            <person name="Johnson J."/>
            <person name="Lipzen A."/>
            <person name="Barry K."/>
            <person name="Lang B.F."/>
            <person name="Cuomo C.A."/>
            <person name="Buchler N.E."/>
            <person name="Grigoriev I.V."/>
            <person name="Spatafora J.W."/>
            <person name="Stajich J.E."/>
            <person name="James T.Y."/>
        </authorList>
    </citation>
    <scope>NUCLEOTIDE SEQUENCE</scope>
    <source>
        <strain evidence="10">AG</strain>
    </source>
</reference>
<evidence type="ECO:0000256" key="1">
    <source>
        <dbReference type="ARBA" id="ARBA00004123"/>
    </source>
</evidence>
<sequence>MDVAQVHAHFVEACSDLQVPATRAAADEVLTNFRQTPQILPACQYILDNTDAPMVQFQAAAAICEIILREFSAYQTQDLVSLKNFMLNYCLHRPNLPKYVRDQLVLAVATIMKRGFMEWTETERENMFTNIKELWDMNNEQAPVLASALSNAYVDQFSDMKARAVGLNWEFHHKCKVWFEHHMLQRLFQHSLQTLHRQCHGRENVAIASPTPDILFETVTLVEKMLHWEFDETSDHAALPGTSGIGSKNDNSDLDSDEPDARPSFTVFPRSWRNLVGNRDIIWLFFTLYLIVQHDDRLSHRLRQCLIQLSGQNEKFFDHEHEAIVEYANAMIFGLQKCLNSISATSTDAQSIEEQGPQILGVIQVARRLIENLPVLLLSQQGEFYIFLNDIAKLTTVCLRGTVEDVDQGWISEAFDECLATWVSLVVNLQQAEETSRNNNNENERKEIEKLSQFLKTFSFTIVQNYIDTRIEMASSSVQDDDEELDGGMKDRELYADQLISIATLARLDPCQSLHQLQYVATEQFTILKDLFNTGNMEMERQMGITNERIHWILLISGSILADAGEGEKPLIPNSLMHLSGMQALAEDQVVNLSNTFLEMLQYLSGWGTTTIQATFCSPQVAETLIWYMERWSKSYLLIDEEDYGYVSPNIARQFGKPGPSEGEGQRIVSFLIDQIKTNFGMWNADEDVLVQIIRWLNTCGMSRNLKNGFLHAGMRLFVMEVLRVAVMF</sequence>
<evidence type="ECO:0000313" key="10">
    <source>
        <dbReference type="EMBL" id="KAI8581090.1"/>
    </source>
</evidence>
<dbReference type="RefSeq" id="XP_051446094.1">
    <property type="nucleotide sequence ID" value="XM_051587946.1"/>
</dbReference>
<evidence type="ECO:0000256" key="8">
    <source>
        <dbReference type="ARBA" id="ARBA00040444"/>
    </source>
</evidence>
<keyword evidence="7" id="KW-0539">Nucleus</keyword>
<dbReference type="GO" id="GO:0005049">
    <property type="term" value="F:nuclear export signal receptor activity"/>
    <property type="evidence" value="ECO:0007669"/>
    <property type="project" value="InterPro"/>
</dbReference>
<gene>
    <name evidence="10" type="ORF">K450DRAFT_234574</name>
</gene>
<dbReference type="AlphaFoldDB" id="A0AAD5EDN4"/>
<evidence type="ECO:0000256" key="4">
    <source>
        <dbReference type="ARBA" id="ARBA00022448"/>
    </source>
</evidence>
<keyword evidence="6" id="KW-0653">Protein transport</keyword>
<dbReference type="GO" id="GO:0006611">
    <property type="term" value="P:protein export from nucleus"/>
    <property type="evidence" value="ECO:0007669"/>
    <property type="project" value="TreeGrafter"/>
</dbReference>